<evidence type="ECO:0000256" key="9">
    <source>
        <dbReference type="ARBA" id="ARBA00031501"/>
    </source>
</evidence>
<evidence type="ECO:0000313" key="11">
    <source>
        <dbReference type="EMBL" id="TXL75195.1"/>
    </source>
</evidence>
<dbReference type="RefSeq" id="WP_147847766.1">
    <property type="nucleotide sequence ID" value="NZ_VDUZ01000015.1"/>
</dbReference>
<dbReference type="Pfam" id="PF02446">
    <property type="entry name" value="Glyco_hydro_77"/>
    <property type="match status" value="1"/>
</dbReference>
<comment type="catalytic activity">
    <reaction evidence="1 10">
        <text>Transfers a segment of a (1-&gt;4)-alpha-D-glucan to a new position in an acceptor, which may be glucose or a (1-&gt;4)-alpha-D-glucan.</text>
        <dbReference type="EC" id="2.4.1.25"/>
    </reaction>
</comment>
<dbReference type="NCBIfam" id="TIGR00217">
    <property type="entry name" value="malQ"/>
    <property type="match status" value="1"/>
</dbReference>
<reference evidence="11 12" key="1">
    <citation type="submission" date="2019-06" db="EMBL/GenBank/DDBJ databases">
        <title>New taxonomy in bacterial strain CC-CFT640, isolated from vineyard.</title>
        <authorList>
            <person name="Lin S.-Y."/>
            <person name="Tsai C.-F."/>
            <person name="Young C.-C."/>
        </authorList>
    </citation>
    <scope>NUCLEOTIDE SEQUENCE [LARGE SCALE GENOMIC DNA]</scope>
    <source>
        <strain evidence="11 12">CC-CFT640</strain>
    </source>
</reference>
<keyword evidence="5 10" id="KW-0328">Glycosyltransferase</keyword>
<proteinExistence type="inferred from homology"/>
<dbReference type="EMBL" id="VDUZ01000015">
    <property type="protein sequence ID" value="TXL75195.1"/>
    <property type="molecule type" value="Genomic_DNA"/>
</dbReference>
<evidence type="ECO:0000313" key="12">
    <source>
        <dbReference type="Proteomes" id="UP000321638"/>
    </source>
</evidence>
<dbReference type="Proteomes" id="UP000321638">
    <property type="component" value="Unassembled WGS sequence"/>
</dbReference>
<gene>
    <name evidence="11" type="primary">malQ</name>
    <name evidence="11" type="ORF">FHP25_15055</name>
</gene>
<dbReference type="InterPro" id="IPR003385">
    <property type="entry name" value="Glyco_hydro_77"/>
</dbReference>
<name>A0A5C8PM22_9HYPH</name>
<dbReference type="AlphaFoldDB" id="A0A5C8PM22"/>
<evidence type="ECO:0000256" key="3">
    <source>
        <dbReference type="ARBA" id="ARBA00012560"/>
    </source>
</evidence>
<dbReference type="GO" id="GO:0005975">
    <property type="term" value="P:carbohydrate metabolic process"/>
    <property type="evidence" value="ECO:0007669"/>
    <property type="project" value="InterPro"/>
</dbReference>
<comment type="similarity">
    <text evidence="2 10">Belongs to the disproportionating enzyme family.</text>
</comment>
<keyword evidence="7 10" id="KW-0119">Carbohydrate metabolism</keyword>
<dbReference type="PANTHER" id="PTHR32438:SF5">
    <property type="entry name" value="4-ALPHA-GLUCANOTRANSFERASE DPE1, CHLOROPLASTIC_AMYLOPLASTIC"/>
    <property type="match status" value="1"/>
</dbReference>
<evidence type="ECO:0000256" key="8">
    <source>
        <dbReference type="ARBA" id="ARBA00031423"/>
    </source>
</evidence>
<dbReference type="Gene3D" id="3.20.20.80">
    <property type="entry name" value="Glycosidases"/>
    <property type="match status" value="1"/>
</dbReference>
<evidence type="ECO:0000256" key="10">
    <source>
        <dbReference type="RuleBase" id="RU361207"/>
    </source>
</evidence>
<dbReference type="SUPFAM" id="SSF51445">
    <property type="entry name" value="(Trans)glycosidases"/>
    <property type="match status" value="1"/>
</dbReference>
<evidence type="ECO:0000256" key="6">
    <source>
        <dbReference type="ARBA" id="ARBA00022679"/>
    </source>
</evidence>
<dbReference type="OrthoDB" id="9761577at2"/>
<keyword evidence="6 10" id="KW-0808">Transferase</keyword>
<sequence length="695" mass="74395">MIDPTLASLAKAAGILVHWKDAFGNPQATNPESLRAVLTALGLPVATDRQVRESRAALKASAKAAALPALVTAVAGDAVVLPSGAATPARYRIDCEDGQQIDGMASVAAGGKVTLPPVAASGYHRLVLDHGATTLAVAPHRCFGIADSPGRARTWGATAQLYALRQAGDGGIGSYGALAVLARALAKEGADALAVSPVHAMFANAPARYSPYAPSNRLFLNVLHVDVIELCKLAGVDPDAEPAARMQHGEALELIDWPAVSAARLSLMRQAFDALTARGLLYPDAPLGRDFAAFRHAQGVALERHARFEALQARVLREDTSRFHWQTWPEGFRDPGSDAVAAFARGSNDDVAFHAFLQWRAALGLAKAQASAIDGGMRFGLIADLAVGTDSAGSHAWGHQREMLPTLSVGAPPDLFNPLGQDWGLTTFSPHALQQTGYAPFLDLLRAVLRHAGGVRIDHVLGLKRLWMVPHGASARDGVYLTHPLHDLLRLVALESWRHRALVIGEDLGTVPHGFRSTLRDAGILGTRVLWFERRSTGFVPAQRWPAETVATSSTHDLPTIAGWWAGRDIEWRDRLGLLGADDTAAGLQEDRQADRKALWSTLCKAGVAQGEPPARDAPQDVLRAIAAFVGSTPCTLALLPLEDILGLVEQPNLPGTIETHPNWRRRLPLAVDRLMQDPAVRLRLDALSSSRRAQ</sequence>
<comment type="caution">
    <text evidence="11">The sequence shown here is derived from an EMBL/GenBank/DDBJ whole genome shotgun (WGS) entry which is preliminary data.</text>
</comment>
<dbReference type="EC" id="2.4.1.25" evidence="3 10"/>
<dbReference type="PANTHER" id="PTHR32438">
    <property type="entry name" value="4-ALPHA-GLUCANOTRANSFERASE DPE1, CHLOROPLASTIC/AMYLOPLASTIC"/>
    <property type="match status" value="1"/>
</dbReference>
<accession>A0A5C8PM22</accession>
<keyword evidence="12" id="KW-1185">Reference proteome</keyword>
<evidence type="ECO:0000256" key="1">
    <source>
        <dbReference type="ARBA" id="ARBA00000439"/>
    </source>
</evidence>
<evidence type="ECO:0000256" key="4">
    <source>
        <dbReference type="ARBA" id="ARBA00020295"/>
    </source>
</evidence>
<evidence type="ECO:0000256" key="2">
    <source>
        <dbReference type="ARBA" id="ARBA00005684"/>
    </source>
</evidence>
<protein>
    <recommendedName>
        <fullName evidence="4 10">4-alpha-glucanotransferase</fullName>
        <ecNumber evidence="3 10">2.4.1.25</ecNumber>
    </recommendedName>
    <alternativeName>
        <fullName evidence="8 10">Amylomaltase</fullName>
    </alternativeName>
    <alternativeName>
        <fullName evidence="9 10">Disproportionating enzyme</fullName>
    </alternativeName>
</protein>
<organism evidence="11 12">
    <name type="scientific">Vineibacter terrae</name>
    <dbReference type="NCBI Taxonomy" id="2586908"/>
    <lineage>
        <taxon>Bacteria</taxon>
        <taxon>Pseudomonadati</taxon>
        <taxon>Pseudomonadota</taxon>
        <taxon>Alphaproteobacteria</taxon>
        <taxon>Hyphomicrobiales</taxon>
        <taxon>Vineibacter</taxon>
    </lineage>
</organism>
<evidence type="ECO:0000256" key="5">
    <source>
        <dbReference type="ARBA" id="ARBA00022676"/>
    </source>
</evidence>
<dbReference type="GO" id="GO:0004134">
    <property type="term" value="F:4-alpha-glucanotransferase activity"/>
    <property type="evidence" value="ECO:0007669"/>
    <property type="project" value="UniProtKB-EC"/>
</dbReference>
<evidence type="ECO:0000256" key="7">
    <source>
        <dbReference type="ARBA" id="ARBA00023277"/>
    </source>
</evidence>
<dbReference type="InterPro" id="IPR017853">
    <property type="entry name" value="GH"/>
</dbReference>